<evidence type="ECO:0000313" key="2">
    <source>
        <dbReference type="Proteomes" id="UP000678276"/>
    </source>
</evidence>
<gene>
    <name evidence="1" type="ORF">J6595_07170</name>
</gene>
<accession>A0ABS4BF31</accession>
<dbReference type="Pfam" id="PF04134">
    <property type="entry name" value="DCC1-like"/>
    <property type="match status" value="1"/>
</dbReference>
<evidence type="ECO:0000313" key="1">
    <source>
        <dbReference type="EMBL" id="MBP0615355.1"/>
    </source>
</evidence>
<dbReference type="Proteomes" id="UP000678276">
    <property type="component" value="Unassembled WGS sequence"/>
</dbReference>
<proteinExistence type="predicted"/>
<protein>
    <submittedName>
        <fullName evidence="1">DUF393 domain-containing protein</fullName>
    </submittedName>
</protein>
<name>A0ABS4BF31_9HYPH</name>
<keyword evidence="2" id="KW-1185">Reference proteome</keyword>
<dbReference type="InterPro" id="IPR007263">
    <property type="entry name" value="DCC1-like"/>
</dbReference>
<comment type="caution">
    <text evidence="1">The sequence shown here is derived from an EMBL/GenBank/DDBJ whole genome shotgun (WGS) entry which is preliminary data.</text>
</comment>
<organism evidence="1 2">
    <name type="scientific">Jiella mangrovi</name>
    <dbReference type="NCBI Taxonomy" id="2821407"/>
    <lineage>
        <taxon>Bacteria</taxon>
        <taxon>Pseudomonadati</taxon>
        <taxon>Pseudomonadota</taxon>
        <taxon>Alphaproteobacteria</taxon>
        <taxon>Hyphomicrobiales</taxon>
        <taxon>Aurantimonadaceae</taxon>
        <taxon>Jiella</taxon>
    </lineage>
</organism>
<dbReference type="RefSeq" id="WP_209593752.1">
    <property type="nucleotide sequence ID" value="NZ_JAGJCF010000003.1"/>
</dbReference>
<sequence length="121" mass="13498">MSELIVWHDGSCPLCRKEIALMRRLDRRGAIRFVDAATAELGDCPIDRADLLSRFHAREDGRLLSGAAAFAAMWRQIPVLRPLGLAARSPVVLALFERAYRAFLRVRPRLQRLVANGSSAS</sequence>
<dbReference type="PANTHER" id="PTHR34290">
    <property type="entry name" value="SI:CH73-390P7.2"/>
    <property type="match status" value="1"/>
</dbReference>
<dbReference type="PANTHER" id="PTHR34290:SF2">
    <property type="entry name" value="OS04G0668800 PROTEIN"/>
    <property type="match status" value="1"/>
</dbReference>
<reference evidence="1 2" key="1">
    <citation type="submission" date="2021-04" db="EMBL/GenBank/DDBJ databases">
        <title>Whole genome sequence of Jiella sp. KSK16Y-1.</title>
        <authorList>
            <person name="Tuo L."/>
        </authorList>
    </citation>
    <scope>NUCLEOTIDE SEQUENCE [LARGE SCALE GENOMIC DNA]</scope>
    <source>
        <strain evidence="1 2">KSK16Y-1</strain>
    </source>
</reference>
<dbReference type="InterPro" id="IPR044691">
    <property type="entry name" value="DCC1_Trx"/>
</dbReference>
<dbReference type="EMBL" id="JAGJCF010000003">
    <property type="protein sequence ID" value="MBP0615355.1"/>
    <property type="molecule type" value="Genomic_DNA"/>
</dbReference>